<name>A0A6I3L7Z8_9NOCA</name>
<evidence type="ECO:0000313" key="7">
    <source>
        <dbReference type="Proteomes" id="UP000432464"/>
    </source>
</evidence>
<dbReference type="InterPro" id="IPR029228">
    <property type="entry name" value="Alkyl_sulf_dimr"/>
</dbReference>
<proteinExistence type="inferred from homology"/>
<dbReference type="SUPFAM" id="SSF56281">
    <property type="entry name" value="Metallo-hydrolase/oxidoreductase"/>
    <property type="match status" value="1"/>
</dbReference>
<keyword evidence="3" id="KW-0862">Zinc</keyword>
<dbReference type="PANTHER" id="PTHR43223:SF1">
    <property type="entry name" value="ALKYL_ARYL-SULFATASE BDS1"/>
    <property type="match status" value="1"/>
</dbReference>
<dbReference type="CDD" id="cd07710">
    <property type="entry name" value="arylsulfatase_Sdsa1-like_MBL-fold"/>
    <property type="match status" value="1"/>
</dbReference>
<dbReference type="GO" id="GO:0018741">
    <property type="term" value="F:linear primary-alkylsulfatase activity"/>
    <property type="evidence" value="ECO:0007669"/>
    <property type="project" value="InterPro"/>
</dbReference>
<dbReference type="GO" id="GO:0018909">
    <property type="term" value="P:dodecyl sulfate metabolic process"/>
    <property type="evidence" value="ECO:0007669"/>
    <property type="project" value="InterPro"/>
</dbReference>
<dbReference type="Gene3D" id="1.25.40.880">
    <property type="entry name" value="Alkyl sulfatase, dimerisation domain"/>
    <property type="match status" value="1"/>
</dbReference>
<dbReference type="GO" id="GO:0046872">
    <property type="term" value="F:metal ion binding"/>
    <property type="evidence" value="ECO:0007669"/>
    <property type="project" value="UniProtKB-KW"/>
</dbReference>
<evidence type="ECO:0000259" key="5">
    <source>
        <dbReference type="SMART" id="SM00849"/>
    </source>
</evidence>
<protein>
    <submittedName>
        <fullName evidence="6">MBL fold metallo-hydrolase</fullName>
    </submittedName>
</protein>
<keyword evidence="2 6" id="KW-0378">Hydrolase</keyword>
<gene>
    <name evidence="6" type="ORF">GLP40_24705</name>
</gene>
<dbReference type="SMART" id="SM00849">
    <property type="entry name" value="Lactamase_B"/>
    <property type="match status" value="1"/>
</dbReference>
<dbReference type="Pfam" id="PF00753">
    <property type="entry name" value="Lactamase_B"/>
    <property type="match status" value="1"/>
</dbReference>
<dbReference type="RefSeq" id="WP_154790392.1">
    <property type="nucleotide sequence ID" value="NZ_WMBB01000012.1"/>
</dbReference>
<dbReference type="InterPro" id="IPR001279">
    <property type="entry name" value="Metallo-B-lactamas"/>
</dbReference>
<dbReference type="InterPro" id="IPR036527">
    <property type="entry name" value="SCP2_sterol-bd_dom_sf"/>
</dbReference>
<accession>A0A6I3L7Z8</accession>
<feature type="domain" description="Metallo-beta-lactamase" evidence="5">
    <location>
        <begin position="83"/>
        <end position="301"/>
    </location>
</feature>
<organism evidence="6 7">
    <name type="scientific">Nocardia aurantiaca</name>
    <dbReference type="NCBI Taxonomy" id="2675850"/>
    <lineage>
        <taxon>Bacteria</taxon>
        <taxon>Bacillati</taxon>
        <taxon>Actinomycetota</taxon>
        <taxon>Actinomycetes</taxon>
        <taxon>Mycobacteriales</taxon>
        <taxon>Nocardiaceae</taxon>
        <taxon>Nocardia</taxon>
    </lineage>
</organism>
<evidence type="ECO:0000256" key="3">
    <source>
        <dbReference type="ARBA" id="ARBA00022833"/>
    </source>
</evidence>
<evidence type="ECO:0000256" key="2">
    <source>
        <dbReference type="ARBA" id="ARBA00022801"/>
    </source>
</evidence>
<dbReference type="Pfam" id="PF14864">
    <property type="entry name" value="Alkyl_sulf_C"/>
    <property type="match status" value="1"/>
</dbReference>
<sequence>MTAAPADRTDFDDADRGFIARLAPAVIPGKNGGVAYDADSFDFLKAEGADTVVPSLWRQSQLTAIHGLYEVCEGVYQVRGLDISNMTLIESDNGVIVVDPLVSAETAAAALALYRENRGDRAVTAVIYTHPHADHFGGVLGVVDENTTVPIIAPEHFMEHAVSENVYAGAAMLRRGGYYSGATLPRNPRGVVGMGLGPVASAGEFGLLAPTLDIIATGQEEEVDGVGIIFQMTPGTEAPAEMNFLLPDRNALCMAENACHTLHNVLTLRGAQVRDSRMWSRYIAEAIEMFIDRADVVFASHHWPIWGRDNILQFLIQQRDTYAYLHDQTVRRMNQGEIGSEIAEDFPLAPALAAQWNNRGYYGSISHNVKAVYQRYLGWYDANPAHLWQHPPRAQGARYVELLGGIDATVAKVKEFADKGDLRFAAELGSHAVFADPSHAGAKQSLAEVFEKLGFGSENATWRNCFLTGAQELLQGVSPTPISASQAVALAMSTTQLFDTLSLNIVGPQAWAEKFSIAWHFTDSGENYHMELSNGALIHHPATRTRDADLDITLTKLGLLQLMATGSFDGLQTKGDTGVWRRLTGLLDKADPNFTIVLP</sequence>
<dbReference type="SUPFAM" id="SSF55718">
    <property type="entry name" value="SCP-like"/>
    <property type="match status" value="1"/>
</dbReference>
<dbReference type="InterPro" id="IPR029229">
    <property type="entry name" value="Alkyl_sulf_C"/>
</dbReference>
<dbReference type="InterPro" id="IPR052195">
    <property type="entry name" value="Bact_Alkyl/Aryl-Sulfatase"/>
</dbReference>
<dbReference type="GO" id="GO:0046983">
    <property type="term" value="F:protein dimerization activity"/>
    <property type="evidence" value="ECO:0007669"/>
    <property type="project" value="InterPro"/>
</dbReference>
<dbReference type="InterPro" id="IPR038536">
    <property type="entry name" value="Alkyl/aryl-sulf_dimr_sf"/>
</dbReference>
<keyword evidence="1" id="KW-0479">Metal-binding</keyword>
<comment type="similarity">
    <text evidence="4">Belongs to the metallo-beta-lactamase superfamily. Type III sulfatase family.</text>
</comment>
<evidence type="ECO:0000256" key="1">
    <source>
        <dbReference type="ARBA" id="ARBA00022723"/>
    </source>
</evidence>
<dbReference type="PANTHER" id="PTHR43223">
    <property type="entry name" value="ALKYL/ARYL-SULFATASE"/>
    <property type="match status" value="1"/>
</dbReference>
<reference evidence="6 7" key="1">
    <citation type="submission" date="2019-11" db="EMBL/GenBank/DDBJ databases">
        <title>Nocardia sp. nov. CT2-14 isolated from soil.</title>
        <authorList>
            <person name="Kanchanasin P."/>
            <person name="Tanasupawat S."/>
            <person name="Yuki M."/>
            <person name="Kudo T."/>
        </authorList>
    </citation>
    <scope>NUCLEOTIDE SEQUENCE [LARGE SCALE GENOMIC DNA]</scope>
    <source>
        <strain evidence="6 7">CT2-14</strain>
    </source>
</reference>
<dbReference type="EMBL" id="WMBB01000012">
    <property type="protein sequence ID" value="MTE15959.1"/>
    <property type="molecule type" value="Genomic_DNA"/>
</dbReference>
<dbReference type="FunFam" id="3.60.15.30:FF:000001">
    <property type="entry name" value="Alkyl/aryl-sulfatase BDS1"/>
    <property type="match status" value="1"/>
</dbReference>
<dbReference type="Gene3D" id="3.60.15.30">
    <property type="entry name" value="Metallo-beta-lactamase domain"/>
    <property type="match status" value="1"/>
</dbReference>
<dbReference type="InterPro" id="IPR044097">
    <property type="entry name" value="Bds1/SdsA1_MBL-fold"/>
</dbReference>
<dbReference type="Proteomes" id="UP000432464">
    <property type="component" value="Unassembled WGS sequence"/>
</dbReference>
<evidence type="ECO:0000313" key="6">
    <source>
        <dbReference type="EMBL" id="MTE15959.1"/>
    </source>
</evidence>
<dbReference type="AlphaFoldDB" id="A0A6I3L7Z8"/>
<evidence type="ECO:0000256" key="4">
    <source>
        <dbReference type="ARBA" id="ARBA00033751"/>
    </source>
</evidence>
<keyword evidence="7" id="KW-1185">Reference proteome</keyword>
<dbReference type="InterPro" id="IPR036866">
    <property type="entry name" value="RibonucZ/Hydroxyglut_hydro"/>
</dbReference>
<dbReference type="Pfam" id="PF14863">
    <property type="entry name" value="Alkyl_sulf_dimr"/>
    <property type="match status" value="1"/>
</dbReference>
<comment type="caution">
    <text evidence="6">The sequence shown here is derived from an EMBL/GenBank/DDBJ whole genome shotgun (WGS) entry which is preliminary data.</text>
</comment>
<dbReference type="Gene3D" id="3.30.1050.10">
    <property type="entry name" value="SCP2 sterol-binding domain"/>
    <property type="match status" value="1"/>
</dbReference>